<reference evidence="2" key="1">
    <citation type="submission" date="2016-10" db="EMBL/GenBank/DDBJ databases">
        <authorList>
            <person name="Varghese N."/>
            <person name="Submissions S."/>
        </authorList>
    </citation>
    <scope>NUCLEOTIDE SEQUENCE [LARGE SCALE GENOMIC DNA]</scope>
    <source>
        <strain evidence="2">DSM 22900</strain>
    </source>
</reference>
<gene>
    <name evidence="1" type="ORF">SAMN05421747_10687</name>
</gene>
<proteinExistence type="predicted"/>
<organism evidence="1 2">
    <name type="scientific">Parapedobacter composti</name>
    <dbReference type="NCBI Taxonomy" id="623281"/>
    <lineage>
        <taxon>Bacteria</taxon>
        <taxon>Pseudomonadati</taxon>
        <taxon>Bacteroidota</taxon>
        <taxon>Sphingobacteriia</taxon>
        <taxon>Sphingobacteriales</taxon>
        <taxon>Sphingobacteriaceae</taxon>
        <taxon>Parapedobacter</taxon>
    </lineage>
</organism>
<keyword evidence="2" id="KW-1185">Reference proteome</keyword>
<accession>A0A1I1HA61</accession>
<dbReference type="AlphaFoldDB" id="A0A1I1HA61"/>
<name>A0A1I1HA61_9SPHI</name>
<evidence type="ECO:0000313" key="1">
    <source>
        <dbReference type="EMBL" id="SFC20854.1"/>
    </source>
</evidence>
<dbReference type="EMBL" id="FOLL01000006">
    <property type="protein sequence ID" value="SFC20854.1"/>
    <property type="molecule type" value="Genomic_DNA"/>
</dbReference>
<dbReference type="Proteomes" id="UP000199577">
    <property type="component" value="Unassembled WGS sequence"/>
</dbReference>
<sequence>MRILKAVPIQNFTHQDYIRFNKNPLILLFKRCTGFFRTRYDGPSASQAITLETYGTAMASTNWRALAVISAKYCGVMAFFVSTNALPIPNPTAPAAL</sequence>
<dbReference type="STRING" id="623281.SAMN05421747_10687"/>
<protein>
    <submittedName>
        <fullName evidence="1">Uncharacterized protein</fullName>
    </submittedName>
</protein>
<evidence type="ECO:0000313" key="2">
    <source>
        <dbReference type="Proteomes" id="UP000199577"/>
    </source>
</evidence>